<accession>A0A5C3NS97</accession>
<proteinExistence type="predicted"/>
<feature type="compositionally biased region" description="Basic residues" evidence="1">
    <location>
        <begin position="51"/>
        <end position="62"/>
    </location>
</feature>
<dbReference type="InParanoid" id="A0A5C3NS97"/>
<evidence type="ECO:0000313" key="2">
    <source>
        <dbReference type="EMBL" id="TFK80294.1"/>
    </source>
</evidence>
<sequence length="163" mass="18605">MEYACETDSTAALGEAHGDNSQGRTECRVRSVDGEVAHVRRDVPPIVSRRRRTMSRAGRRRCQSANQERSHVSQLLPDSMRATRYWEPTRVTAERSRVHCGKARATPGRRRVYHWERAVRAGQTARQRWEAQPDVGVDAPTPPHLHPCVTPNVYAGGRRRWTE</sequence>
<dbReference type="AlphaFoldDB" id="A0A5C3NS97"/>
<organism evidence="2 3">
    <name type="scientific">Polyporus arcularius HHB13444</name>
    <dbReference type="NCBI Taxonomy" id="1314778"/>
    <lineage>
        <taxon>Eukaryota</taxon>
        <taxon>Fungi</taxon>
        <taxon>Dikarya</taxon>
        <taxon>Basidiomycota</taxon>
        <taxon>Agaricomycotina</taxon>
        <taxon>Agaricomycetes</taxon>
        <taxon>Polyporales</taxon>
        <taxon>Polyporaceae</taxon>
        <taxon>Polyporus</taxon>
    </lineage>
</organism>
<feature type="region of interest" description="Disordered" evidence="1">
    <location>
        <begin position="51"/>
        <end position="76"/>
    </location>
</feature>
<gene>
    <name evidence="2" type="ORF">K466DRAFT_387384</name>
</gene>
<name>A0A5C3NS97_9APHY</name>
<keyword evidence="3" id="KW-1185">Reference proteome</keyword>
<reference evidence="2 3" key="1">
    <citation type="journal article" date="2019" name="Nat. Ecol. Evol.">
        <title>Megaphylogeny resolves global patterns of mushroom evolution.</title>
        <authorList>
            <person name="Varga T."/>
            <person name="Krizsan K."/>
            <person name="Foldi C."/>
            <person name="Dima B."/>
            <person name="Sanchez-Garcia M."/>
            <person name="Sanchez-Ramirez S."/>
            <person name="Szollosi G.J."/>
            <person name="Szarkandi J.G."/>
            <person name="Papp V."/>
            <person name="Albert L."/>
            <person name="Andreopoulos W."/>
            <person name="Angelini C."/>
            <person name="Antonin V."/>
            <person name="Barry K.W."/>
            <person name="Bougher N.L."/>
            <person name="Buchanan P."/>
            <person name="Buyck B."/>
            <person name="Bense V."/>
            <person name="Catcheside P."/>
            <person name="Chovatia M."/>
            <person name="Cooper J."/>
            <person name="Damon W."/>
            <person name="Desjardin D."/>
            <person name="Finy P."/>
            <person name="Geml J."/>
            <person name="Haridas S."/>
            <person name="Hughes K."/>
            <person name="Justo A."/>
            <person name="Karasinski D."/>
            <person name="Kautmanova I."/>
            <person name="Kiss B."/>
            <person name="Kocsube S."/>
            <person name="Kotiranta H."/>
            <person name="LaButti K.M."/>
            <person name="Lechner B.E."/>
            <person name="Liimatainen K."/>
            <person name="Lipzen A."/>
            <person name="Lukacs Z."/>
            <person name="Mihaltcheva S."/>
            <person name="Morgado L.N."/>
            <person name="Niskanen T."/>
            <person name="Noordeloos M.E."/>
            <person name="Ohm R.A."/>
            <person name="Ortiz-Santana B."/>
            <person name="Ovrebo C."/>
            <person name="Racz N."/>
            <person name="Riley R."/>
            <person name="Savchenko A."/>
            <person name="Shiryaev A."/>
            <person name="Soop K."/>
            <person name="Spirin V."/>
            <person name="Szebenyi C."/>
            <person name="Tomsovsky M."/>
            <person name="Tulloss R.E."/>
            <person name="Uehling J."/>
            <person name="Grigoriev I.V."/>
            <person name="Vagvolgyi C."/>
            <person name="Papp T."/>
            <person name="Martin F.M."/>
            <person name="Miettinen O."/>
            <person name="Hibbett D.S."/>
            <person name="Nagy L.G."/>
        </authorList>
    </citation>
    <scope>NUCLEOTIDE SEQUENCE [LARGE SCALE GENOMIC DNA]</scope>
    <source>
        <strain evidence="2 3">HHB13444</strain>
    </source>
</reference>
<evidence type="ECO:0000313" key="3">
    <source>
        <dbReference type="Proteomes" id="UP000308197"/>
    </source>
</evidence>
<evidence type="ECO:0000256" key="1">
    <source>
        <dbReference type="SAM" id="MobiDB-lite"/>
    </source>
</evidence>
<dbReference type="Proteomes" id="UP000308197">
    <property type="component" value="Unassembled WGS sequence"/>
</dbReference>
<protein>
    <submittedName>
        <fullName evidence="2">Uncharacterized protein</fullName>
    </submittedName>
</protein>
<feature type="region of interest" description="Disordered" evidence="1">
    <location>
        <begin position="1"/>
        <end position="26"/>
    </location>
</feature>
<dbReference type="EMBL" id="ML211805">
    <property type="protein sequence ID" value="TFK80294.1"/>
    <property type="molecule type" value="Genomic_DNA"/>
</dbReference>